<dbReference type="RefSeq" id="WP_168883085.1">
    <property type="nucleotide sequence ID" value="NZ_JABAIL010000004.1"/>
</dbReference>
<comment type="caution">
    <text evidence="1">The sequence shown here is derived from an EMBL/GenBank/DDBJ whole genome shotgun (WGS) entry which is preliminary data.</text>
</comment>
<dbReference type="Proteomes" id="UP000585050">
    <property type="component" value="Unassembled WGS sequence"/>
</dbReference>
<protein>
    <submittedName>
        <fullName evidence="1">Uncharacterized protein</fullName>
    </submittedName>
</protein>
<proteinExistence type="predicted"/>
<dbReference type="EMBL" id="JABAIL010000004">
    <property type="protein sequence ID" value="NLR92371.1"/>
    <property type="molecule type" value="Genomic_DNA"/>
</dbReference>
<accession>A0A7X8XWL2</accession>
<name>A0A7X8XWL2_9BACT</name>
<keyword evidence="2" id="KW-1185">Reference proteome</keyword>
<gene>
    <name evidence="1" type="ORF">HGP29_14230</name>
</gene>
<evidence type="ECO:0000313" key="1">
    <source>
        <dbReference type="EMBL" id="NLR92371.1"/>
    </source>
</evidence>
<dbReference type="AlphaFoldDB" id="A0A7X8XWL2"/>
<sequence>MDISPLQELPKKAEKIFKIWKENAAFYFPKHEVFQNDLKDEILTALQNSLNDLNRKGYKKHRENKTWIVGVFMEIFATQLNKYWYNIYIVSDNKDFTSMLWLKAMMLHLSTHQDSIIEVNRIYKQLLDNHYPFDSDEAFLLSENSENDFISDLNYSSNWEKAESYLDQLTQQKLSDSIHNRGPRMITTEKLYKIFTIEEIHQFIELNLYIL</sequence>
<evidence type="ECO:0000313" key="2">
    <source>
        <dbReference type="Proteomes" id="UP000585050"/>
    </source>
</evidence>
<reference evidence="1 2" key="1">
    <citation type="submission" date="2020-04" db="EMBL/GenBank/DDBJ databases">
        <title>Flammeovirga sp. SR4, a novel species isolated from seawater.</title>
        <authorList>
            <person name="Wang X."/>
        </authorList>
    </citation>
    <scope>NUCLEOTIDE SEQUENCE [LARGE SCALE GENOMIC DNA]</scope>
    <source>
        <strain evidence="1 2">SR4</strain>
    </source>
</reference>
<organism evidence="1 2">
    <name type="scientific">Flammeovirga agarivorans</name>
    <dbReference type="NCBI Taxonomy" id="2726742"/>
    <lineage>
        <taxon>Bacteria</taxon>
        <taxon>Pseudomonadati</taxon>
        <taxon>Bacteroidota</taxon>
        <taxon>Cytophagia</taxon>
        <taxon>Cytophagales</taxon>
        <taxon>Flammeovirgaceae</taxon>
        <taxon>Flammeovirga</taxon>
    </lineage>
</organism>